<sequence>MLARDRVHTVGKGSFLQFCAERLSAGAATDFFSDEVRSVVWVGDIVSILASLARDGVSPQSAGVYNMGGPERVTRVEVAEAVAAQGGYDAPQLIRPVARSSLPPAARAVASPPDISMDSTKLRSLTGHPATRLAEMVAGAAAAAGASPF</sequence>
<dbReference type="EMBL" id="HBIR01022577">
    <property type="protein sequence ID" value="CAE0549115.1"/>
    <property type="molecule type" value="Transcribed_RNA"/>
</dbReference>
<dbReference type="SUPFAM" id="SSF51735">
    <property type="entry name" value="NAD(P)-binding Rossmann-fold domains"/>
    <property type="match status" value="1"/>
</dbReference>
<organism evidence="2">
    <name type="scientific">Emiliania huxleyi</name>
    <name type="common">Coccolithophore</name>
    <name type="synonym">Pontosphaera huxleyi</name>
    <dbReference type="NCBI Taxonomy" id="2903"/>
    <lineage>
        <taxon>Eukaryota</taxon>
        <taxon>Haptista</taxon>
        <taxon>Haptophyta</taxon>
        <taxon>Prymnesiophyceae</taxon>
        <taxon>Isochrysidales</taxon>
        <taxon>Noelaerhabdaceae</taxon>
        <taxon>Emiliania</taxon>
    </lineage>
</organism>
<protein>
    <recommendedName>
        <fullName evidence="1">RmlD-like substrate binding domain-containing protein</fullName>
    </recommendedName>
</protein>
<dbReference type="InterPro" id="IPR029903">
    <property type="entry name" value="RmlD-like-bd"/>
</dbReference>
<evidence type="ECO:0000259" key="1">
    <source>
        <dbReference type="Pfam" id="PF04321"/>
    </source>
</evidence>
<dbReference type="Pfam" id="PF04321">
    <property type="entry name" value="RmlD_sub_bind"/>
    <property type="match status" value="1"/>
</dbReference>
<gene>
    <name evidence="2" type="ORF">EHUX00137_LOCUS17257</name>
</gene>
<evidence type="ECO:0000313" key="2">
    <source>
        <dbReference type="EMBL" id="CAE0549115.1"/>
    </source>
</evidence>
<dbReference type="PANTHER" id="PTHR43242">
    <property type="entry name" value="NAD(P)-BINDING ROSSMANN-FOLD SUPERFAMILY PROTEIN"/>
    <property type="match status" value="1"/>
</dbReference>
<dbReference type="InterPro" id="IPR036291">
    <property type="entry name" value="NAD(P)-bd_dom_sf"/>
</dbReference>
<dbReference type="AlphaFoldDB" id="A0A7S3SAK5"/>
<reference evidence="2" key="1">
    <citation type="submission" date="2021-01" db="EMBL/GenBank/DDBJ databases">
        <authorList>
            <person name="Corre E."/>
            <person name="Pelletier E."/>
            <person name="Niang G."/>
            <person name="Scheremetjew M."/>
            <person name="Finn R."/>
            <person name="Kale V."/>
            <person name="Holt S."/>
            <person name="Cochrane G."/>
            <person name="Meng A."/>
            <person name="Brown T."/>
            <person name="Cohen L."/>
        </authorList>
    </citation>
    <scope>NUCLEOTIDE SEQUENCE</scope>
    <source>
        <strain evidence="2">379</strain>
    </source>
</reference>
<proteinExistence type="predicted"/>
<name>A0A7S3SAK5_EMIHU</name>
<accession>A0A7S3SAK5</accession>
<dbReference type="Gene3D" id="3.40.50.720">
    <property type="entry name" value="NAD(P)-binding Rossmann-like Domain"/>
    <property type="match status" value="1"/>
</dbReference>
<feature type="domain" description="RmlD-like substrate binding" evidence="1">
    <location>
        <begin position="12"/>
        <end position="136"/>
    </location>
</feature>
<dbReference type="PANTHER" id="PTHR43242:SF1">
    <property type="entry name" value="NAD(P)-BINDING ROSSMANN-FOLD SUPERFAMILY PROTEIN"/>
    <property type="match status" value="1"/>
</dbReference>